<accession>A0A7K0FTI9</accession>
<evidence type="ECO:0000259" key="3">
    <source>
        <dbReference type="PROSITE" id="PS51371"/>
    </source>
</evidence>
<dbReference type="EMBL" id="WKKH01000001">
    <property type="protein sequence ID" value="MRX74642.1"/>
    <property type="molecule type" value="Genomic_DNA"/>
</dbReference>
<dbReference type="Pfam" id="PF00571">
    <property type="entry name" value="CBS"/>
    <property type="match status" value="2"/>
</dbReference>
<dbReference type="PROSITE" id="PS51371">
    <property type="entry name" value="CBS"/>
    <property type="match status" value="2"/>
</dbReference>
<name>A0A7K0FTI9_9SPHI</name>
<dbReference type="SUPFAM" id="SSF54631">
    <property type="entry name" value="CBS-domain pair"/>
    <property type="match status" value="1"/>
</dbReference>
<evidence type="ECO:0000313" key="5">
    <source>
        <dbReference type="Proteomes" id="UP000487757"/>
    </source>
</evidence>
<dbReference type="OrthoDB" id="1523762at2"/>
<feature type="domain" description="CBS" evidence="3">
    <location>
        <begin position="7"/>
        <end position="62"/>
    </location>
</feature>
<organism evidence="4 5">
    <name type="scientific">Pedobacter petrophilus</name>
    <dbReference type="NCBI Taxonomy" id="1908241"/>
    <lineage>
        <taxon>Bacteria</taxon>
        <taxon>Pseudomonadati</taxon>
        <taxon>Bacteroidota</taxon>
        <taxon>Sphingobacteriia</taxon>
        <taxon>Sphingobacteriales</taxon>
        <taxon>Sphingobacteriaceae</taxon>
        <taxon>Pedobacter</taxon>
    </lineage>
</organism>
<reference evidence="4 5" key="1">
    <citation type="submission" date="2019-11" db="EMBL/GenBank/DDBJ databases">
        <title>Pedobacter petrophilus genome.</title>
        <authorList>
            <person name="Feldbauer M.J."/>
            <person name="Newman J.D."/>
        </authorList>
    </citation>
    <scope>NUCLEOTIDE SEQUENCE [LARGE SCALE GENOMIC DNA]</scope>
    <source>
        <strain evidence="4 5">LMG 29686</strain>
    </source>
</reference>
<evidence type="ECO:0000256" key="1">
    <source>
        <dbReference type="ARBA" id="ARBA00023122"/>
    </source>
</evidence>
<keyword evidence="1 2" id="KW-0129">CBS domain</keyword>
<dbReference type="AlphaFoldDB" id="A0A7K0FTI9"/>
<feature type="domain" description="CBS" evidence="3">
    <location>
        <begin position="65"/>
        <end position="124"/>
    </location>
</feature>
<dbReference type="InterPro" id="IPR046342">
    <property type="entry name" value="CBS_dom_sf"/>
</dbReference>
<dbReference type="PANTHER" id="PTHR43080:SF2">
    <property type="entry name" value="CBS DOMAIN-CONTAINING PROTEIN"/>
    <property type="match status" value="1"/>
</dbReference>
<protein>
    <submittedName>
        <fullName evidence="4">CBS domain-containing protein</fullName>
    </submittedName>
</protein>
<evidence type="ECO:0000313" key="4">
    <source>
        <dbReference type="EMBL" id="MRX74642.1"/>
    </source>
</evidence>
<proteinExistence type="predicted"/>
<dbReference type="Gene3D" id="3.10.580.10">
    <property type="entry name" value="CBS-domain"/>
    <property type="match status" value="2"/>
</dbReference>
<dbReference type="Proteomes" id="UP000487757">
    <property type="component" value="Unassembled WGS sequence"/>
</dbReference>
<dbReference type="SMART" id="SM00116">
    <property type="entry name" value="CBS"/>
    <property type="match status" value="2"/>
</dbReference>
<keyword evidence="5" id="KW-1185">Reference proteome</keyword>
<evidence type="ECO:0000256" key="2">
    <source>
        <dbReference type="PROSITE-ProRule" id="PRU00703"/>
    </source>
</evidence>
<sequence length="221" mass="24837">MFAEEIISNEIPTLKADDSVQKALDRLSDFKLKHLPIVNEGVLVGLVSEDDLLNVHDHDTLLSDNTSVHLLSVFVPNDAHTYDVIRLLSQLHLTAIPVVDQQKNYLGLISINEMVDAVAEQYAVQEPGGIIVLEIGNRDNSLAHIAQIVEADNTQILSSYVNSFKDSTRLEVTLKVNKTEITSLIASFERYDYQVKEVYNNTQVDDGSQERYDSFMNYLNV</sequence>
<comment type="caution">
    <text evidence="4">The sequence shown here is derived from an EMBL/GenBank/DDBJ whole genome shotgun (WGS) entry which is preliminary data.</text>
</comment>
<gene>
    <name evidence="4" type="ORF">GJU39_00960</name>
</gene>
<dbReference type="InterPro" id="IPR000644">
    <property type="entry name" value="CBS_dom"/>
</dbReference>
<dbReference type="RefSeq" id="WP_154278812.1">
    <property type="nucleotide sequence ID" value="NZ_JBHUJQ010000001.1"/>
</dbReference>
<dbReference type="PANTHER" id="PTHR43080">
    <property type="entry name" value="CBS DOMAIN-CONTAINING PROTEIN CBSX3, MITOCHONDRIAL"/>
    <property type="match status" value="1"/>
</dbReference>
<dbReference type="InterPro" id="IPR051257">
    <property type="entry name" value="Diverse_CBS-Domain"/>
</dbReference>